<protein>
    <submittedName>
        <fullName evidence="2">Uncharacterized protein</fullName>
    </submittedName>
</protein>
<evidence type="ECO:0000256" key="1">
    <source>
        <dbReference type="SAM" id="MobiDB-lite"/>
    </source>
</evidence>
<proteinExistence type="predicted"/>
<dbReference type="Proteomes" id="UP000195787">
    <property type="component" value="Unassembled WGS sequence"/>
</dbReference>
<dbReference type="EMBL" id="FUHU01000026">
    <property type="protein sequence ID" value="SJM56864.1"/>
    <property type="molecule type" value="Genomic_DNA"/>
</dbReference>
<dbReference type="OrthoDB" id="5123533at2"/>
<evidence type="ECO:0000313" key="2">
    <source>
        <dbReference type="EMBL" id="SJM56864.1"/>
    </source>
</evidence>
<dbReference type="GeneID" id="303172605"/>
<accession>A0A1R4FLN5</accession>
<dbReference type="AlphaFoldDB" id="A0A1R4FLN5"/>
<organism evidence="2 3">
    <name type="scientific">Agrococcus casei LMG 22410</name>
    <dbReference type="NCBI Taxonomy" id="1255656"/>
    <lineage>
        <taxon>Bacteria</taxon>
        <taxon>Bacillati</taxon>
        <taxon>Actinomycetota</taxon>
        <taxon>Actinomycetes</taxon>
        <taxon>Micrococcales</taxon>
        <taxon>Microbacteriaceae</taxon>
        <taxon>Agrococcus</taxon>
    </lineage>
</organism>
<feature type="compositionally biased region" description="Acidic residues" evidence="1">
    <location>
        <begin position="51"/>
        <end position="69"/>
    </location>
</feature>
<gene>
    <name evidence="2" type="ORF">CZ674_05195</name>
</gene>
<feature type="region of interest" description="Disordered" evidence="1">
    <location>
        <begin position="28"/>
        <end position="77"/>
    </location>
</feature>
<keyword evidence="3" id="KW-1185">Reference proteome</keyword>
<sequence>MHNHTSFTRLAAVVGTTLFAFTVSGCSTDSSDAGDNQVQSEETAVSAEQDTAADAEQQSDQDAAAEPDADAGASLPDDFPADVPLVEADMNTATVNDLPQGRTWMVFFDSDSPYDTVKEARDLLTAAGFTETAWQELSNLTLGVFENGTYQVSLSASDDEEVAGMSYAVVEIAGGS</sequence>
<reference evidence="2 3" key="1">
    <citation type="submission" date="2017-02" db="EMBL/GenBank/DDBJ databases">
        <authorList>
            <person name="Peterson S.W."/>
        </authorList>
    </citation>
    <scope>NUCLEOTIDE SEQUENCE [LARGE SCALE GENOMIC DNA]</scope>
    <source>
        <strain evidence="2 3">LMG 22410</strain>
    </source>
</reference>
<evidence type="ECO:0000313" key="3">
    <source>
        <dbReference type="Proteomes" id="UP000195787"/>
    </source>
</evidence>
<dbReference type="RefSeq" id="WP_086991489.1">
    <property type="nucleotide sequence ID" value="NZ_FUHU01000026.1"/>
</dbReference>
<name>A0A1R4FLN5_9MICO</name>
<feature type="compositionally biased region" description="Polar residues" evidence="1">
    <location>
        <begin position="28"/>
        <end position="43"/>
    </location>
</feature>